<dbReference type="PROSITE" id="PS00409">
    <property type="entry name" value="PROKAR_NTER_METHYL"/>
    <property type="match status" value="1"/>
</dbReference>
<dbReference type="GO" id="GO:0005886">
    <property type="term" value="C:plasma membrane"/>
    <property type="evidence" value="ECO:0007669"/>
    <property type="project" value="UniProtKB-SubCell"/>
</dbReference>
<dbReference type="AlphaFoldDB" id="A0A4V2HGC6"/>
<dbReference type="EMBL" id="SHMG01000002">
    <property type="protein sequence ID" value="TAA45748.1"/>
    <property type="molecule type" value="Genomic_DNA"/>
</dbReference>
<evidence type="ECO:0000256" key="5">
    <source>
        <dbReference type="ARBA" id="ARBA00022519"/>
    </source>
</evidence>
<dbReference type="NCBIfam" id="TIGR02532">
    <property type="entry name" value="IV_pilin_GFxxxE"/>
    <property type="match status" value="1"/>
</dbReference>
<dbReference type="Pfam" id="PF12019">
    <property type="entry name" value="GspH"/>
    <property type="match status" value="1"/>
</dbReference>
<keyword evidence="5" id="KW-0997">Cell inner membrane</keyword>
<dbReference type="InterPro" id="IPR012902">
    <property type="entry name" value="N_methyl_site"/>
</dbReference>
<evidence type="ECO:0000259" key="12">
    <source>
        <dbReference type="Pfam" id="PF12019"/>
    </source>
</evidence>
<evidence type="ECO:0000256" key="6">
    <source>
        <dbReference type="ARBA" id="ARBA00022692"/>
    </source>
</evidence>
<evidence type="ECO:0000256" key="7">
    <source>
        <dbReference type="ARBA" id="ARBA00022989"/>
    </source>
</evidence>
<evidence type="ECO:0000256" key="4">
    <source>
        <dbReference type="ARBA" id="ARBA00022481"/>
    </source>
</evidence>
<keyword evidence="7 11" id="KW-1133">Transmembrane helix</keyword>
<evidence type="ECO:0000313" key="14">
    <source>
        <dbReference type="Proteomes" id="UP000294164"/>
    </source>
</evidence>
<organism evidence="13 14">
    <name type="scientific">Pseudoxanthomonas winnipegensis</name>
    <dbReference type="NCBI Taxonomy" id="2480810"/>
    <lineage>
        <taxon>Bacteria</taxon>
        <taxon>Pseudomonadati</taxon>
        <taxon>Pseudomonadota</taxon>
        <taxon>Gammaproteobacteria</taxon>
        <taxon>Lysobacterales</taxon>
        <taxon>Lysobacteraceae</taxon>
        <taxon>Pseudoxanthomonas</taxon>
    </lineage>
</organism>
<evidence type="ECO:0000256" key="3">
    <source>
        <dbReference type="ARBA" id="ARBA00022475"/>
    </source>
</evidence>
<dbReference type="Proteomes" id="UP000294164">
    <property type="component" value="Unassembled WGS sequence"/>
</dbReference>
<feature type="transmembrane region" description="Helical" evidence="11">
    <location>
        <begin position="12"/>
        <end position="34"/>
    </location>
</feature>
<keyword evidence="6 11" id="KW-0812">Transmembrane</keyword>
<dbReference type="OrthoDB" id="6120962at2"/>
<dbReference type="SUPFAM" id="SSF54523">
    <property type="entry name" value="Pili subunits"/>
    <property type="match status" value="1"/>
</dbReference>
<gene>
    <name evidence="13" type="ORF">EA655_05380</name>
</gene>
<comment type="caution">
    <text evidence="13">The sequence shown here is derived from an EMBL/GenBank/DDBJ whole genome shotgun (WGS) entry which is preliminary data.</text>
</comment>
<evidence type="ECO:0000256" key="8">
    <source>
        <dbReference type="ARBA" id="ARBA00023136"/>
    </source>
</evidence>
<feature type="domain" description="General secretion pathway GspH" evidence="12">
    <location>
        <begin position="50"/>
        <end position="174"/>
    </location>
</feature>
<proteinExistence type="inferred from homology"/>
<evidence type="ECO:0000256" key="1">
    <source>
        <dbReference type="ARBA" id="ARBA00004377"/>
    </source>
</evidence>
<comment type="subcellular location">
    <subcellularLocation>
        <location evidence="1">Cell inner membrane</location>
        <topology evidence="1">Single-pass membrane protein</topology>
    </subcellularLocation>
</comment>
<reference evidence="13 14" key="1">
    <citation type="submission" date="2019-02" db="EMBL/GenBank/DDBJ databases">
        <title>WGS of Pseudoxanthomonas species novum from clinical isolates.</title>
        <authorList>
            <person name="Bernier A.-M."/>
            <person name="Bernard K."/>
            <person name="Vachon A."/>
        </authorList>
    </citation>
    <scope>NUCLEOTIDE SEQUENCE [LARGE SCALE GENOMIC DNA]</scope>
    <source>
        <strain evidence="13 14">NML130969</strain>
    </source>
</reference>
<evidence type="ECO:0000256" key="2">
    <source>
        <dbReference type="ARBA" id="ARBA00021549"/>
    </source>
</evidence>
<name>A0A4V2HGC6_9GAMM</name>
<dbReference type="Gene3D" id="3.55.40.10">
    <property type="entry name" value="minor pseudopilin epsh domain"/>
    <property type="match status" value="1"/>
</dbReference>
<accession>A0A4V2HGC6</accession>
<evidence type="ECO:0000256" key="9">
    <source>
        <dbReference type="ARBA" id="ARBA00025772"/>
    </source>
</evidence>
<dbReference type="GO" id="GO:0015627">
    <property type="term" value="C:type II protein secretion system complex"/>
    <property type="evidence" value="ECO:0007669"/>
    <property type="project" value="InterPro"/>
</dbReference>
<keyword evidence="4" id="KW-0488">Methylation</keyword>
<dbReference type="GO" id="GO:0015628">
    <property type="term" value="P:protein secretion by the type II secretion system"/>
    <property type="evidence" value="ECO:0007669"/>
    <property type="project" value="InterPro"/>
</dbReference>
<comment type="similarity">
    <text evidence="9">Belongs to the GSP H family.</text>
</comment>
<dbReference type="InterPro" id="IPR045584">
    <property type="entry name" value="Pilin-like"/>
</dbReference>
<dbReference type="Pfam" id="PF07963">
    <property type="entry name" value="N_methyl"/>
    <property type="match status" value="1"/>
</dbReference>
<evidence type="ECO:0000256" key="11">
    <source>
        <dbReference type="SAM" id="Phobius"/>
    </source>
</evidence>
<sequence length="184" mass="19301">MGPGMGRRSQTRGFTLLELMVTVTVLGILAAIAFPSFRNTIRSTRVATTTNQLLTAVALARTEAIKSRASGLCPSANATSCSGDWSDGWLVWQDLDRNGNLDGTEPIVSYSSKPSGITVTGGEANQINFDARGRATGRDASNTALTGGTVLTVSSDPCPSGQKLRNVLTVNPSGQVIREQVTCP</sequence>
<dbReference type="InterPro" id="IPR022346">
    <property type="entry name" value="T2SS_GspH"/>
</dbReference>
<keyword evidence="3" id="KW-1003">Cell membrane</keyword>
<keyword evidence="8 11" id="KW-0472">Membrane</keyword>
<protein>
    <recommendedName>
        <fullName evidence="2">Type II secretion system protein H</fullName>
    </recommendedName>
    <alternativeName>
        <fullName evidence="10">General secretion pathway protein H</fullName>
    </alternativeName>
</protein>
<evidence type="ECO:0000256" key="10">
    <source>
        <dbReference type="ARBA" id="ARBA00030775"/>
    </source>
</evidence>
<evidence type="ECO:0000313" key="13">
    <source>
        <dbReference type="EMBL" id="TAA45748.1"/>
    </source>
</evidence>